<dbReference type="HOGENOM" id="CLU_3258037_0_0_10"/>
<name>D2QML0_SPILD</name>
<dbReference type="STRING" id="504472.Slin_4442"/>
<gene>
    <name evidence="1" type="ordered locus">Slin_4442</name>
</gene>
<dbReference type="Proteomes" id="UP000002028">
    <property type="component" value="Chromosome"/>
</dbReference>
<evidence type="ECO:0000313" key="2">
    <source>
        <dbReference type="Proteomes" id="UP000002028"/>
    </source>
</evidence>
<organism evidence="1 2">
    <name type="scientific">Spirosoma linguale (strain ATCC 33905 / DSM 74 / LMG 10896 / Claus 1)</name>
    <dbReference type="NCBI Taxonomy" id="504472"/>
    <lineage>
        <taxon>Bacteria</taxon>
        <taxon>Pseudomonadati</taxon>
        <taxon>Bacteroidota</taxon>
        <taxon>Cytophagia</taxon>
        <taxon>Cytophagales</taxon>
        <taxon>Cytophagaceae</taxon>
        <taxon>Spirosoma</taxon>
    </lineage>
</organism>
<reference evidence="1 2" key="1">
    <citation type="journal article" date="2010" name="Stand. Genomic Sci.">
        <title>Complete genome sequence of Spirosoma linguale type strain (1).</title>
        <authorList>
            <person name="Lail K."/>
            <person name="Sikorski J."/>
            <person name="Saunders E."/>
            <person name="Lapidus A."/>
            <person name="Glavina Del Rio T."/>
            <person name="Copeland A."/>
            <person name="Tice H."/>
            <person name="Cheng J.-F."/>
            <person name="Lucas S."/>
            <person name="Nolan M."/>
            <person name="Bruce D."/>
            <person name="Goodwin L."/>
            <person name="Pitluck S."/>
            <person name="Ivanova N."/>
            <person name="Mavromatis K."/>
            <person name="Ovchinnikova G."/>
            <person name="Pati A."/>
            <person name="Chen A."/>
            <person name="Palaniappan K."/>
            <person name="Land M."/>
            <person name="Hauser L."/>
            <person name="Chang Y.-J."/>
            <person name="Jeffries C.D."/>
            <person name="Chain P."/>
            <person name="Brettin T."/>
            <person name="Detter J.C."/>
            <person name="Schuetze A."/>
            <person name="Rohde M."/>
            <person name="Tindall B.J."/>
            <person name="Goeker M."/>
            <person name="Bristow J."/>
            <person name="Eisen J.A."/>
            <person name="Markowitz V."/>
            <person name="Hugenholtz P."/>
            <person name="Kyrpides N.C."/>
            <person name="Klenk H.-P."/>
            <person name="Chen F."/>
        </authorList>
    </citation>
    <scope>NUCLEOTIDE SEQUENCE [LARGE SCALE GENOMIC DNA]</scope>
    <source>
        <strain evidence="2">ATCC 33905 / DSM 74 / LMG 10896 / Claus 1</strain>
    </source>
</reference>
<proteinExistence type="predicted"/>
<keyword evidence="2" id="KW-1185">Reference proteome</keyword>
<dbReference type="KEGG" id="sli:Slin_4442"/>
<dbReference type="EMBL" id="CP001769">
    <property type="protein sequence ID" value="ADB40423.1"/>
    <property type="molecule type" value="Genomic_DNA"/>
</dbReference>
<accession>D2QML0</accession>
<sequence length="42" mass="4932">MLTNHESKHDELLLCMWGELLLRGLLLKNAWLRFGFNQTSAM</sequence>
<protein>
    <submittedName>
        <fullName evidence="1">Uncharacterized protein</fullName>
    </submittedName>
</protein>
<evidence type="ECO:0000313" key="1">
    <source>
        <dbReference type="EMBL" id="ADB40423.1"/>
    </source>
</evidence>
<dbReference type="AlphaFoldDB" id="D2QML0"/>